<name>X7EG83_9RHOB</name>
<dbReference type="Proteomes" id="UP000022447">
    <property type="component" value="Unassembled WGS sequence"/>
</dbReference>
<evidence type="ECO:0000313" key="3">
    <source>
        <dbReference type="Proteomes" id="UP000022447"/>
    </source>
</evidence>
<sequence>MPQRGIISFGREGPQQSQARGSHMYTSTQTNVTAKAKAALALLEEQFAYFTPEPPVSRTETTRSDDTPGTLPYHSAA</sequence>
<feature type="region of interest" description="Disordered" evidence="1">
    <location>
        <begin position="51"/>
        <end position="77"/>
    </location>
</feature>
<reference evidence="2 3" key="1">
    <citation type="submission" date="2014-01" db="EMBL/GenBank/DDBJ databases">
        <title>Roseivivax halodurans JCM 10272 Genome Sequencing.</title>
        <authorList>
            <person name="Lai Q."/>
            <person name="Li G."/>
            <person name="Shao Z."/>
        </authorList>
    </citation>
    <scope>NUCLEOTIDE SEQUENCE [LARGE SCALE GENOMIC DNA]</scope>
    <source>
        <strain evidence="2 3">JCM 10272</strain>
    </source>
</reference>
<dbReference type="AlphaFoldDB" id="X7EG83"/>
<feature type="region of interest" description="Disordered" evidence="1">
    <location>
        <begin position="1"/>
        <end position="23"/>
    </location>
</feature>
<keyword evidence="3" id="KW-1185">Reference proteome</keyword>
<dbReference type="EMBL" id="JALZ01000006">
    <property type="protein sequence ID" value="ETX15104.1"/>
    <property type="molecule type" value="Genomic_DNA"/>
</dbReference>
<protein>
    <submittedName>
        <fullName evidence="2">Uncharacterized protein</fullName>
    </submittedName>
</protein>
<evidence type="ECO:0000256" key="1">
    <source>
        <dbReference type="SAM" id="MobiDB-lite"/>
    </source>
</evidence>
<evidence type="ECO:0000313" key="2">
    <source>
        <dbReference type="EMBL" id="ETX15104.1"/>
    </source>
</evidence>
<dbReference type="STRING" id="1449350.OCH239_17610"/>
<accession>X7EG83</accession>
<feature type="compositionally biased region" description="Polar residues" evidence="1">
    <location>
        <begin position="14"/>
        <end position="23"/>
    </location>
</feature>
<proteinExistence type="predicted"/>
<organism evidence="2 3">
    <name type="scientific">Roseivivax halodurans JCM 10272</name>
    <dbReference type="NCBI Taxonomy" id="1449350"/>
    <lineage>
        <taxon>Bacteria</taxon>
        <taxon>Pseudomonadati</taxon>
        <taxon>Pseudomonadota</taxon>
        <taxon>Alphaproteobacteria</taxon>
        <taxon>Rhodobacterales</taxon>
        <taxon>Roseobacteraceae</taxon>
        <taxon>Roseivivax</taxon>
    </lineage>
</organism>
<gene>
    <name evidence="2" type="ORF">OCH239_17610</name>
</gene>
<comment type="caution">
    <text evidence="2">The sequence shown here is derived from an EMBL/GenBank/DDBJ whole genome shotgun (WGS) entry which is preliminary data.</text>
</comment>